<dbReference type="InterPro" id="IPR005110">
    <property type="entry name" value="MoeA_linker/N"/>
</dbReference>
<comment type="pathway">
    <text evidence="3 21">Protein modification; protein glycosylation.</text>
</comment>
<dbReference type="CDD" id="cd00886">
    <property type="entry name" value="MogA_MoaB"/>
    <property type="match status" value="1"/>
</dbReference>
<comment type="similarity">
    <text evidence="5 21">Belongs to the glycosyltransferase 43 family.</text>
</comment>
<dbReference type="InterPro" id="IPR029044">
    <property type="entry name" value="Nucleotide-diphossugar_trans"/>
</dbReference>
<keyword evidence="7 21" id="KW-0808">Transferase</keyword>
<evidence type="ECO:0000256" key="10">
    <source>
        <dbReference type="ARBA" id="ARBA00022968"/>
    </source>
</evidence>
<dbReference type="CDD" id="cd00887">
    <property type="entry name" value="MoeA"/>
    <property type="match status" value="1"/>
</dbReference>
<dbReference type="GO" id="GO:0005829">
    <property type="term" value="C:cytosol"/>
    <property type="evidence" value="ECO:0007669"/>
    <property type="project" value="TreeGrafter"/>
</dbReference>
<feature type="binding site" evidence="18">
    <location>
        <begin position="744"/>
        <end position="746"/>
    </location>
    <ligand>
        <name>UDP-alpha-D-glucuronate</name>
        <dbReference type="ChEBI" id="CHEBI:58052"/>
    </ligand>
</feature>
<dbReference type="SUPFAM" id="SSF53218">
    <property type="entry name" value="Molybdenum cofactor biosynthesis proteins"/>
    <property type="match status" value="2"/>
</dbReference>
<dbReference type="Gene3D" id="3.40.980.10">
    <property type="entry name" value="MoaB/Mog-like domain"/>
    <property type="match status" value="2"/>
</dbReference>
<dbReference type="GO" id="GO:0097112">
    <property type="term" value="P:gamma-aminobutyric acid receptor clustering"/>
    <property type="evidence" value="ECO:0007669"/>
    <property type="project" value="TreeGrafter"/>
</dbReference>
<evidence type="ECO:0000256" key="11">
    <source>
        <dbReference type="ARBA" id="ARBA00022989"/>
    </source>
</evidence>
<feature type="domain" description="MoaB/Mog" evidence="23">
    <location>
        <begin position="363"/>
        <end position="512"/>
    </location>
</feature>
<evidence type="ECO:0000256" key="18">
    <source>
        <dbReference type="PIRSR" id="PIRSR605027-2"/>
    </source>
</evidence>
<dbReference type="GO" id="GO:0072579">
    <property type="term" value="P:glycine receptor clustering"/>
    <property type="evidence" value="ECO:0007669"/>
    <property type="project" value="TreeGrafter"/>
</dbReference>
<evidence type="ECO:0000256" key="2">
    <source>
        <dbReference type="ARBA" id="ARBA00004323"/>
    </source>
</evidence>
<dbReference type="GO" id="GO:0007529">
    <property type="term" value="P:establishment of synaptic specificity at neuromuscular junction"/>
    <property type="evidence" value="ECO:0007669"/>
    <property type="project" value="TreeGrafter"/>
</dbReference>
<dbReference type="FunFam" id="3.90.550.10:FF:000044">
    <property type="entry name" value="Galactosylgalactosylxylosylprotein 3-beta-glucuronosyltransferase"/>
    <property type="match status" value="1"/>
</dbReference>
<evidence type="ECO:0000256" key="7">
    <source>
        <dbReference type="ARBA" id="ARBA00022679"/>
    </source>
</evidence>
<evidence type="ECO:0000256" key="16">
    <source>
        <dbReference type="ARBA" id="ARBA00047979"/>
    </source>
</evidence>
<dbReference type="GO" id="GO:0099634">
    <property type="term" value="C:postsynaptic specialization membrane"/>
    <property type="evidence" value="ECO:0007669"/>
    <property type="project" value="GOC"/>
</dbReference>
<comment type="catalytic activity">
    <reaction evidence="16 21">
        <text>3-O-(beta-D-galactosyl-(1-&gt;3)-beta-D-galactosyl-(1-&gt;4)-beta-D-xylosyl)-L-seryl-[protein] + UDP-alpha-D-glucuronate = 3-O-(beta-D-GlcA-(1-&gt;3)-beta-D-Gal-(1-&gt;3)-beta-D-Gal-(1-&gt;4)-beta-D-Xyl)-L-seryl-[protein] + UDP + H(+)</text>
        <dbReference type="Rhea" id="RHEA:24168"/>
        <dbReference type="Rhea" id="RHEA-COMP:12571"/>
        <dbReference type="Rhea" id="RHEA-COMP:12573"/>
        <dbReference type="ChEBI" id="CHEBI:15378"/>
        <dbReference type="ChEBI" id="CHEBI:58052"/>
        <dbReference type="ChEBI" id="CHEBI:58223"/>
        <dbReference type="ChEBI" id="CHEBI:132090"/>
        <dbReference type="ChEBI" id="CHEBI:132093"/>
        <dbReference type="EC" id="2.4.1.135"/>
    </reaction>
</comment>
<dbReference type="GO" id="GO:0046872">
    <property type="term" value="F:metal ion binding"/>
    <property type="evidence" value="ECO:0007669"/>
    <property type="project" value="UniProtKB-KW"/>
</dbReference>
<feature type="binding site" evidence="18">
    <location>
        <begin position="861"/>
        <end position="863"/>
    </location>
    <ligand>
        <name>UDP-alpha-D-glucuronate</name>
        <dbReference type="ChEBI" id="CHEBI:58052"/>
    </ligand>
</feature>
<dbReference type="FunFam" id="2.170.190.11:FF:000010">
    <property type="entry name" value="Molybdopterin molybdenumtransferase"/>
    <property type="match status" value="1"/>
</dbReference>
<evidence type="ECO:0000256" key="21">
    <source>
        <dbReference type="RuleBase" id="RU363127"/>
    </source>
</evidence>
<dbReference type="PANTHER" id="PTHR10192">
    <property type="entry name" value="MOLYBDOPTERIN BIOSYNTHESIS PROTEIN"/>
    <property type="match status" value="1"/>
</dbReference>
<comment type="cofactor">
    <cofactor evidence="1 19 21">
        <name>Mn(2+)</name>
        <dbReference type="ChEBI" id="CHEBI:29035"/>
    </cofactor>
</comment>
<protein>
    <recommendedName>
        <fullName evidence="21">Galactosylgalactosylxylosylprotein 3-beta-glucuronosyltransferase</fullName>
        <ecNumber evidence="21">2.4.1.135</ecNumber>
    </recommendedName>
</protein>
<dbReference type="InterPro" id="IPR005027">
    <property type="entry name" value="Glyco_trans_43"/>
</dbReference>
<dbReference type="GO" id="GO:0098970">
    <property type="term" value="P:postsynaptic neurotransmitter receptor diffusion trapping"/>
    <property type="evidence" value="ECO:0007669"/>
    <property type="project" value="TreeGrafter"/>
</dbReference>
<evidence type="ECO:0000313" key="24">
    <source>
        <dbReference type="EnsemblMetazoa" id="AMIN003904-PA"/>
    </source>
</evidence>
<keyword evidence="25" id="KW-1185">Reference proteome</keyword>
<dbReference type="InterPro" id="IPR038987">
    <property type="entry name" value="MoeA-like"/>
</dbReference>
<dbReference type="CDD" id="cd00218">
    <property type="entry name" value="GlcAT-I"/>
    <property type="match status" value="1"/>
</dbReference>
<keyword evidence="15 19" id="KW-0464">Manganese</keyword>
<evidence type="ECO:0000256" key="6">
    <source>
        <dbReference type="ARBA" id="ARBA00008339"/>
    </source>
</evidence>
<dbReference type="Gene3D" id="3.90.550.10">
    <property type="entry name" value="Spore Coat Polysaccharide Biosynthesis Protein SpsA, Chain A"/>
    <property type="match status" value="1"/>
</dbReference>
<feature type="binding site" evidence="18">
    <location>
        <begin position="631"/>
        <end position="633"/>
    </location>
    <ligand>
        <name>UDP-alpha-D-glucuronate</name>
        <dbReference type="ChEBI" id="CHEBI:58052"/>
    </ligand>
</feature>
<keyword evidence="9 19" id="KW-0479">Metal-binding</keyword>
<dbReference type="GO" id="GO:0061599">
    <property type="term" value="F:molybdopterin molybdotransferase activity"/>
    <property type="evidence" value="ECO:0007669"/>
    <property type="project" value="TreeGrafter"/>
</dbReference>
<sequence>MYSVITVSDSCAAGTATDTSGPHLVELIKQSLKTNTVNYLLIPDDEQLIKQSLLYACDVLKVRAVFTTGGTGFAPRDVTPEATRAIITKEAPQLTMAITLASLQKTKFAVLSRAVCGVRNSTLVVNFPGSKKAVGECFQSIVDVLPHVLNLLNEGEIERVRETHRKVQAGGDGQPSGEVQHVCPHATGKGGDDRNSPFPMMSVEDALKQILDTIPTVQTARKQLSRVNIPPFRASIKDGYALKSIGGKGMKKVIGYVSAGDAIAQANFTIDECFKINTGAPIPLHADAVIQIEDTKLVSRENDYERIVEILTDPTASLDIRSIGSDLRMSEEVFQYRFPIDACQRALLAAIGERVSVVKVKVAIISTGDELMHPYDGNTTADASSSEGKIYDSNTTMLVALVRQSGFTEDQCEIQQRVVKDDFESLKKEIESLTGTVHVIICTGGVSMGDKDFVKPVLKELNYELIFGRVNMKPGKPCTYASSKVTKFFGLPGNPVSAFVTFHLFALPALRQYLATLNETAPNVAKSSLPMVMVELMDTKYVLDPRPEYARASIVSRNVIMNQEVRFRVKHVVISAFVIGFLFFYSLSSSRDCVSDEESRSNAVDEPWAAGQGRDAFLPNRKGPTIYAVTPTYSRPVQKAELTRLSHVIRLVPNIFWVIVEDAAQTSTLVTNVLSRNGLQDRSVQLFAKTPTNFKLQGKDPNWLKPRGVEQRNEALKWIRKHLKRDAMGSDDTEPSHSIVYFMDDDNTYSTELFEEISKIDKGKVGVWPVGLVGGLMVEKPVLNRDGLVLGFNSAWKPERPFPLDMAGFAISSDLLLDNPQAQFSYEVERGYQESEILRHLTIAHDMQPLANQCKDVLVWHTRTETPKLDAEKSLQKSGKKSNDGMEV</sequence>
<comment type="similarity">
    <text evidence="6">In the C-terminal section; belongs to the MoeA family.</text>
</comment>
<dbReference type="Pfam" id="PF00994">
    <property type="entry name" value="MoCF_biosynth"/>
    <property type="match status" value="2"/>
</dbReference>
<dbReference type="STRING" id="112268.A0A182W0P5"/>
<name>A0A182W0P5_9DIPT</name>
<reference evidence="24" key="2">
    <citation type="submission" date="2020-05" db="UniProtKB">
        <authorList>
            <consortium name="EnsemblMetazoa"/>
        </authorList>
    </citation>
    <scope>IDENTIFICATION</scope>
    <source>
        <strain evidence="24">MINIMUS1</strain>
    </source>
</reference>
<evidence type="ECO:0000256" key="22">
    <source>
        <dbReference type="SAM" id="MobiDB-lite"/>
    </source>
</evidence>
<dbReference type="Gene3D" id="2.170.190.11">
    <property type="entry name" value="Molybdopterin biosynthesis moea protein, domain 3"/>
    <property type="match status" value="1"/>
</dbReference>
<feature type="binding site" evidence="19">
    <location>
        <position position="746"/>
    </location>
    <ligand>
        <name>Mn(2+)</name>
        <dbReference type="ChEBI" id="CHEBI:29035"/>
    </ligand>
</feature>
<evidence type="ECO:0000256" key="5">
    <source>
        <dbReference type="ARBA" id="ARBA00007706"/>
    </source>
</evidence>
<evidence type="ECO:0000256" key="3">
    <source>
        <dbReference type="ARBA" id="ARBA00004922"/>
    </source>
</evidence>
<dbReference type="FunFam" id="3.40.980.10:FF:000017">
    <property type="entry name" value="Molybdopterin molybdenumtransferase"/>
    <property type="match status" value="1"/>
</dbReference>
<dbReference type="NCBIfam" id="TIGR00177">
    <property type="entry name" value="molyb_syn"/>
    <property type="match status" value="2"/>
</dbReference>
<keyword evidence="14" id="KW-0325">Glycoprotein</keyword>
<dbReference type="GO" id="GO:0015018">
    <property type="term" value="F:galactosylgalactosylxylosylprotein 3-beta-glucuronosyltransferase activity"/>
    <property type="evidence" value="ECO:0007669"/>
    <property type="project" value="UniProtKB-UniRule"/>
</dbReference>
<evidence type="ECO:0000256" key="9">
    <source>
        <dbReference type="ARBA" id="ARBA00022723"/>
    </source>
</evidence>
<evidence type="ECO:0000256" key="4">
    <source>
        <dbReference type="ARBA" id="ARBA00007589"/>
    </source>
</evidence>
<feature type="binding site" evidence="18">
    <location>
        <position position="712"/>
    </location>
    <ligand>
        <name>UDP-alpha-D-glucuronate</name>
        <dbReference type="ChEBI" id="CHEBI:58052"/>
    </ligand>
</feature>
<dbReference type="AlphaFoldDB" id="A0A182W0P5"/>
<feature type="site" description="Interaction with galactose moiety of substrate glycoprotein" evidence="20">
    <location>
        <position position="779"/>
    </location>
</feature>
<evidence type="ECO:0000256" key="15">
    <source>
        <dbReference type="ARBA" id="ARBA00023211"/>
    </source>
</evidence>
<organism evidence="24 25">
    <name type="scientific">Anopheles minimus</name>
    <dbReference type="NCBI Taxonomy" id="112268"/>
    <lineage>
        <taxon>Eukaryota</taxon>
        <taxon>Metazoa</taxon>
        <taxon>Ecdysozoa</taxon>
        <taxon>Arthropoda</taxon>
        <taxon>Hexapoda</taxon>
        <taxon>Insecta</taxon>
        <taxon>Pterygota</taxon>
        <taxon>Neoptera</taxon>
        <taxon>Endopterygota</taxon>
        <taxon>Diptera</taxon>
        <taxon>Nematocera</taxon>
        <taxon>Culicoidea</taxon>
        <taxon>Culicidae</taxon>
        <taxon>Anophelinae</taxon>
        <taxon>Anopheles</taxon>
    </lineage>
</organism>
<evidence type="ECO:0000256" key="8">
    <source>
        <dbReference type="ARBA" id="ARBA00022692"/>
    </source>
</evidence>
<feature type="binding site" evidence="18">
    <location>
        <position position="707"/>
    </location>
    <ligand>
        <name>UDP-alpha-D-glucuronate</name>
        <dbReference type="ChEBI" id="CHEBI:58052"/>
    </ligand>
</feature>
<keyword evidence="11" id="KW-1133">Transmembrane helix</keyword>
<dbReference type="GO" id="GO:0000139">
    <property type="term" value="C:Golgi membrane"/>
    <property type="evidence" value="ECO:0007669"/>
    <property type="project" value="UniProtKB-SubCell"/>
</dbReference>
<dbReference type="EnsemblMetazoa" id="AMIN003904-RA">
    <property type="protein sequence ID" value="AMIN003904-PA"/>
    <property type="gene ID" value="AMIN003904"/>
</dbReference>
<evidence type="ECO:0000259" key="23">
    <source>
        <dbReference type="SMART" id="SM00852"/>
    </source>
</evidence>
<dbReference type="InterPro" id="IPR001453">
    <property type="entry name" value="MoaB/Mog_dom"/>
</dbReference>
<evidence type="ECO:0000256" key="14">
    <source>
        <dbReference type="ARBA" id="ARBA00023180"/>
    </source>
</evidence>
<evidence type="ECO:0000256" key="1">
    <source>
        <dbReference type="ARBA" id="ARBA00001936"/>
    </source>
</evidence>
<dbReference type="EC" id="2.4.1.135" evidence="21"/>
<dbReference type="Pfam" id="PF03360">
    <property type="entry name" value="Glyco_transf_43"/>
    <property type="match status" value="1"/>
</dbReference>
<comment type="subcellular location">
    <subcellularLocation>
        <location evidence="2 21">Golgi apparatus membrane</location>
        <topology evidence="2 21">Single-pass type II membrane protein</topology>
    </subcellularLocation>
</comment>
<comment type="similarity">
    <text evidence="4">In the N-terminal section; belongs to the MoaB/Mog family.</text>
</comment>
<evidence type="ECO:0000256" key="13">
    <source>
        <dbReference type="ARBA" id="ARBA00023136"/>
    </source>
</evidence>
<evidence type="ECO:0000313" key="25">
    <source>
        <dbReference type="Proteomes" id="UP000075920"/>
    </source>
</evidence>
<keyword evidence="8" id="KW-0812">Transmembrane</keyword>
<feature type="active site" description="Proton donor/acceptor" evidence="17">
    <location>
        <position position="834"/>
    </location>
</feature>
<dbReference type="VEuPathDB" id="VectorBase:AMIN003904"/>
<dbReference type="GO" id="GO:0006777">
    <property type="term" value="P:Mo-molybdopterin cofactor biosynthetic process"/>
    <property type="evidence" value="ECO:0007669"/>
    <property type="project" value="TreeGrafter"/>
</dbReference>
<evidence type="ECO:0000256" key="12">
    <source>
        <dbReference type="ARBA" id="ARBA00023034"/>
    </source>
</evidence>
<feature type="region of interest" description="Disordered" evidence="22">
    <location>
        <begin position="168"/>
        <end position="196"/>
    </location>
</feature>
<keyword evidence="10 21" id="KW-0735">Signal-anchor</keyword>
<dbReference type="Pfam" id="PF03453">
    <property type="entry name" value="MoeA_N"/>
    <property type="match status" value="1"/>
</dbReference>
<evidence type="ECO:0000256" key="19">
    <source>
        <dbReference type="PIRSR" id="PIRSR605027-3"/>
    </source>
</evidence>
<keyword evidence="13" id="KW-0472">Membrane</keyword>
<dbReference type="InterPro" id="IPR036135">
    <property type="entry name" value="MoeA_linker/N_sf"/>
</dbReference>
<proteinExistence type="inferred from homology"/>
<evidence type="ECO:0000256" key="20">
    <source>
        <dbReference type="PIRSR" id="PIRSR605027-4"/>
    </source>
</evidence>
<evidence type="ECO:0000256" key="17">
    <source>
        <dbReference type="PIRSR" id="PIRSR605027-1"/>
    </source>
</evidence>
<keyword evidence="12 21" id="KW-0333">Golgi apparatus</keyword>
<dbReference type="GO" id="GO:0030425">
    <property type="term" value="C:dendrite"/>
    <property type="evidence" value="ECO:0007669"/>
    <property type="project" value="TreeGrafter"/>
</dbReference>
<dbReference type="Gene3D" id="3.90.105.10">
    <property type="entry name" value="Molybdopterin biosynthesis moea protein, domain 2"/>
    <property type="match status" value="1"/>
</dbReference>
<dbReference type="UniPathway" id="UPA00378"/>
<accession>A0A182W0P5</accession>
<dbReference type="Proteomes" id="UP000075920">
    <property type="component" value="Unassembled WGS sequence"/>
</dbReference>
<dbReference type="InterPro" id="IPR036425">
    <property type="entry name" value="MoaB/Mog-like_dom_sf"/>
</dbReference>
<reference evidence="25" key="1">
    <citation type="submission" date="2013-03" db="EMBL/GenBank/DDBJ databases">
        <title>The Genome Sequence of Anopheles minimus MINIMUS1.</title>
        <authorList>
            <consortium name="The Broad Institute Genomics Platform"/>
            <person name="Neafsey D.E."/>
            <person name="Walton C."/>
            <person name="Walker B."/>
            <person name="Young S.K."/>
            <person name="Zeng Q."/>
            <person name="Gargeya S."/>
            <person name="Fitzgerald M."/>
            <person name="Haas B."/>
            <person name="Abouelleil A."/>
            <person name="Allen A.W."/>
            <person name="Alvarado L."/>
            <person name="Arachchi H.M."/>
            <person name="Berlin A.M."/>
            <person name="Chapman S.B."/>
            <person name="Gainer-Dewar J."/>
            <person name="Goldberg J."/>
            <person name="Griggs A."/>
            <person name="Gujja S."/>
            <person name="Hansen M."/>
            <person name="Howarth C."/>
            <person name="Imamovic A."/>
            <person name="Ireland A."/>
            <person name="Larimer J."/>
            <person name="McCowan C."/>
            <person name="Murphy C."/>
            <person name="Pearson M."/>
            <person name="Poon T.W."/>
            <person name="Priest M."/>
            <person name="Roberts A."/>
            <person name="Saif S."/>
            <person name="Shea T."/>
            <person name="Sisk P."/>
            <person name="Sykes S."/>
            <person name="Wortman J."/>
            <person name="Nusbaum C."/>
            <person name="Birren B."/>
        </authorList>
    </citation>
    <scope>NUCLEOTIDE SEQUENCE [LARGE SCALE GENOMIC DNA]</scope>
    <source>
        <strain evidence="25">MINIMUS1</strain>
    </source>
</reference>
<dbReference type="PANTHER" id="PTHR10192:SF5">
    <property type="entry name" value="GEPHYRIN"/>
    <property type="match status" value="1"/>
</dbReference>
<feature type="region of interest" description="Disordered" evidence="22">
    <location>
        <begin position="869"/>
        <end position="888"/>
    </location>
</feature>
<feature type="domain" description="MoaB/Mog" evidence="23">
    <location>
        <begin position="3"/>
        <end position="148"/>
    </location>
</feature>
<dbReference type="SMART" id="SM00852">
    <property type="entry name" value="MoCF_biosynth"/>
    <property type="match status" value="2"/>
</dbReference>
<feature type="binding site" evidence="18">
    <location>
        <position position="662"/>
    </location>
    <ligand>
        <name>UDP-alpha-D-glucuronate</name>
        <dbReference type="ChEBI" id="CHEBI:58052"/>
    </ligand>
</feature>
<dbReference type="SUPFAM" id="SSF63882">
    <property type="entry name" value="MoeA N-terminal region -like"/>
    <property type="match status" value="1"/>
</dbReference>
<dbReference type="SUPFAM" id="SSF53448">
    <property type="entry name" value="Nucleotide-diphospho-sugar transferases"/>
    <property type="match status" value="1"/>
</dbReference>